<accession>A0AAN9R206</accession>
<name>A0AAN9R206_CANGL</name>
<keyword evidence="3" id="KW-1185">Reference proteome</keyword>
<dbReference type="PANTHER" id="PTHR37076:SF4">
    <property type="entry name" value="HISTONE-LYSINE N-METHYLTRANSFERASE, H3 LYSINE-79 SPECIFIC-LIKE"/>
    <property type="match status" value="1"/>
</dbReference>
<proteinExistence type="predicted"/>
<evidence type="ECO:0000256" key="1">
    <source>
        <dbReference type="SAM" id="Coils"/>
    </source>
</evidence>
<dbReference type="EMBL" id="JAYMYQ010000001">
    <property type="protein sequence ID" value="KAK7359285.1"/>
    <property type="molecule type" value="Genomic_DNA"/>
</dbReference>
<reference evidence="2 3" key="1">
    <citation type="submission" date="2024-01" db="EMBL/GenBank/DDBJ databases">
        <title>The genomes of 5 underutilized Papilionoideae crops provide insights into root nodulation and disease resistanc.</title>
        <authorList>
            <person name="Jiang F."/>
        </authorList>
    </citation>
    <scope>NUCLEOTIDE SEQUENCE [LARGE SCALE GENOMIC DNA]</scope>
    <source>
        <strain evidence="2">LVBAO_FW01</strain>
        <tissue evidence="2">Leaves</tissue>
    </source>
</reference>
<keyword evidence="1" id="KW-0175">Coiled coil</keyword>
<gene>
    <name evidence="2" type="ORF">VNO77_01238</name>
</gene>
<organism evidence="2 3">
    <name type="scientific">Canavalia gladiata</name>
    <name type="common">Sword bean</name>
    <name type="synonym">Dolichos gladiatus</name>
    <dbReference type="NCBI Taxonomy" id="3824"/>
    <lineage>
        <taxon>Eukaryota</taxon>
        <taxon>Viridiplantae</taxon>
        <taxon>Streptophyta</taxon>
        <taxon>Embryophyta</taxon>
        <taxon>Tracheophyta</taxon>
        <taxon>Spermatophyta</taxon>
        <taxon>Magnoliopsida</taxon>
        <taxon>eudicotyledons</taxon>
        <taxon>Gunneridae</taxon>
        <taxon>Pentapetalae</taxon>
        <taxon>rosids</taxon>
        <taxon>fabids</taxon>
        <taxon>Fabales</taxon>
        <taxon>Fabaceae</taxon>
        <taxon>Papilionoideae</taxon>
        <taxon>50 kb inversion clade</taxon>
        <taxon>NPAAA clade</taxon>
        <taxon>indigoferoid/millettioid clade</taxon>
        <taxon>Phaseoleae</taxon>
        <taxon>Canavalia</taxon>
    </lineage>
</organism>
<dbReference type="Proteomes" id="UP001367508">
    <property type="component" value="Unassembled WGS sequence"/>
</dbReference>
<comment type="caution">
    <text evidence="2">The sequence shown here is derived from an EMBL/GenBank/DDBJ whole genome shotgun (WGS) entry which is preliminary data.</text>
</comment>
<dbReference type="PANTHER" id="PTHR37076">
    <property type="entry name" value="HISTONE-LYSINE N-METHYLTRANSFERASE, H3 LYSINE-79 SPECIFIC-LIKE-RELATED"/>
    <property type="match status" value="1"/>
</dbReference>
<evidence type="ECO:0000313" key="3">
    <source>
        <dbReference type="Proteomes" id="UP001367508"/>
    </source>
</evidence>
<dbReference type="AlphaFoldDB" id="A0AAN9R206"/>
<sequence length="455" mass="52820">MIPPRRKKWTEAEEKTLIDKYGEMVADGSLAKMRTREKKFKPIACHVNSVHHLRDPVAYPWHWSWKDVSTKVQNMRHQYLLVKQKIKKPEFSGVESSGGDCDGGEFDWVEGLTHWSNFLRYKDVFGDVALVVGSHGGNELMVIADGDREGDHGEFLADGGGGSGQGMDMVEFGQMGHSGDGDGDADGDFAAAIDGVDNEVMSLGFEYDAEEGEVNYNGSGRVREDAENGFVYEEGEVMGSNLKKKRKVGKGMEKKAWRILANQLGQLREMEARFEQREVERERERQRRDNLRVELDKQWEKKLEEREKEREEREKERDKLRRQRMAEWEAIDKEKEEMERKRREEELIHEREWEERMNCRRLEWKKRVDEILSQHRAEMGQMQTRILHEQQNLTSQLLGIFSQWTAQPAGLSDHTSASNHYLSQMMQNLHHVNGIVHGDTRVEGDNQEDQFIVDG</sequence>
<evidence type="ECO:0000313" key="2">
    <source>
        <dbReference type="EMBL" id="KAK7359285.1"/>
    </source>
</evidence>
<feature type="coiled-coil region" evidence="1">
    <location>
        <begin position="267"/>
        <end position="351"/>
    </location>
</feature>
<protein>
    <submittedName>
        <fullName evidence="2">Uncharacterized protein</fullName>
    </submittedName>
</protein>